<dbReference type="EMBL" id="CM037161">
    <property type="protein sequence ID" value="KAH7856218.1"/>
    <property type="molecule type" value="Genomic_DNA"/>
</dbReference>
<sequence length="287" mass="31753">MSGPPLEYMTPAMATRLGSLVGTVTSVDWGTVMQQNMEYMRVKVCIPICRPLIPGAFLRLENGEPVWIQFGYERLFKVCFNCGCIGHLIHHYPYTFTQASNILLNCIHEASFPPHGFFWLAQDRELDLREVKAYKDSNRNRTTNIEILWAQDEPRSVLETESSNGTRTVYFVRNQFFSSPEKSAMEASSNSSGSGDATISVNEPDTSGGDNGIPHGSIHGSGPSSGPSSPTVSHSTSKTFGLDESFERAINLLGLTSSPENVSLHCKMDRRDGPILEQISPKRFKPT</sequence>
<organism evidence="1 2">
    <name type="scientific">Vaccinium darrowii</name>
    <dbReference type="NCBI Taxonomy" id="229202"/>
    <lineage>
        <taxon>Eukaryota</taxon>
        <taxon>Viridiplantae</taxon>
        <taxon>Streptophyta</taxon>
        <taxon>Embryophyta</taxon>
        <taxon>Tracheophyta</taxon>
        <taxon>Spermatophyta</taxon>
        <taxon>Magnoliopsida</taxon>
        <taxon>eudicotyledons</taxon>
        <taxon>Gunneridae</taxon>
        <taxon>Pentapetalae</taxon>
        <taxon>asterids</taxon>
        <taxon>Ericales</taxon>
        <taxon>Ericaceae</taxon>
        <taxon>Vaccinioideae</taxon>
        <taxon>Vaccinieae</taxon>
        <taxon>Vaccinium</taxon>
    </lineage>
</organism>
<proteinExistence type="predicted"/>
<protein>
    <submittedName>
        <fullName evidence="1">Uncharacterized protein</fullName>
    </submittedName>
</protein>
<evidence type="ECO:0000313" key="2">
    <source>
        <dbReference type="Proteomes" id="UP000828048"/>
    </source>
</evidence>
<evidence type="ECO:0000313" key="1">
    <source>
        <dbReference type="EMBL" id="KAH7856218.1"/>
    </source>
</evidence>
<gene>
    <name evidence="1" type="ORF">Vadar_034047</name>
</gene>
<reference evidence="1 2" key="1">
    <citation type="journal article" date="2021" name="Hortic Res">
        <title>High-quality reference genome and annotation aids understanding of berry development for evergreen blueberry (Vaccinium darrowii).</title>
        <authorList>
            <person name="Yu J."/>
            <person name="Hulse-Kemp A.M."/>
            <person name="Babiker E."/>
            <person name="Staton M."/>
        </authorList>
    </citation>
    <scope>NUCLEOTIDE SEQUENCE [LARGE SCALE GENOMIC DNA]</scope>
    <source>
        <strain evidence="2">cv. NJ 8807/NJ 8810</strain>
        <tissue evidence="1">Young leaf</tissue>
    </source>
</reference>
<keyword evidence="2" id="KW-1185">Reference proteome</keyword>
<dbReference type="Proteomes" id="UP000828048">
    <property type="component" value="Chromosome 11"/>
</dbReference>
<comment type="caution">
    <text evidence="1">The sequence shown here is derived from an EMBL/GenBank/DDBJ whole genome shotgun (WGS) entry which is preliminary data.</text>
</comment>
<accession>A0ACB7YRS9</accession>
<name>A0ACB7YRS9_9ERIC</name>